<dbReference type="Gene3D" id="3.80.10.10">
    <property type="entry name" value="Ribonuclease Inhibitor"/>
    <property type="match status" value="1"/>
</dbReference>
<comment type="caution">
    <text evidence="2">The sequence shown here is derived from an EMBL/GenBank/DDBJ whole genome shotgun (WGS) entry which is preliminary data.</text>
</comment>
<protein>
    <submittedName>
        <fullName evidence="2">Protein zer-1</fullName>
    </submittedName>
</protein>
<dbReference type="Pfam" id="PF25013">
    <property type="entry name" value="LRR_Zer-1"/>
    <property type="match status" value="1"/>
</dbReference>
<dbReference type="AlphaFoldDB" id="A0A1D2N9Y6"/>
<dbReference type="Proteomes" id="UP000094527">
    <property type="component" value="Unassembled WGS sequence"/>
</dbReference>
<gene>
    <name evidence="2" type="ORF">Ocin01_04612</name>
</gene>
<feature type="domain" description="Zer-1-like leucine-rich repeats region" evidence="1">
    <location>
        <begin position="177"/>
        <end position="284"/>
    </location>
</feature>
<evidence type="ECO:0000259" key="1">
    <source>
        <dbReference type="Pfam" id="PF25013"/>
    </source>
</evidence>
<organism evidence="2 3">
    <name type="scientific">Orchesella cincta</name>
    <name type="common">Springtail</name>
    <name type="synonym">Podura cincta</name>
    <dbReference type="NCBI Taxonomy" id="48709"/>
    <lineage>
        <taxon>Eukaryota</taxon>
        <taxon>Metazoa</taxon>
        <taxon>Ecdysozoa</taxon>
        <taxon>Arthropoda</taxon>
        <taxon>Hexapoda</taxon>
        <taxon>Collembola</taxon>
        <taxon>Entomobryomorpha</taxon>
        <taxon>Entomobryoidea</taxon>
        <taxon>Orchesellidae</taxon>
        <taxon>Orchesellinae</taxon>
        <taxon>Orchesella</taxon>
    </lineage>
</organism>
<proteinExistence type="predicted"/>
<dbReference type="STRING" id="48709.A0A1D2N9Y6"/>
<evidence type="ECO:0000313" key="3">
    <source>
        <dbReference type="Proteomes" id="UP000094527"/>
    </source>
</evidence>
<dbReference type="InterPro" id="IPR056845">
    <property type="entry name" value="LRR_Zer-1"/>
</dbReference>
<name>A0A1D2N9Y6_ORCCI</name>
<sequence>MHCSPSKGTLSLKNLCLQSIAKEVTATAASSSALHNADLWLPVGLSQENFDLCMSGAVEEVNNVIGHFLKNPQQTPLDKICFQNLRGVNVDLLFRIVKANLHTLTHLDIRGCHTLPKKFWNIVNDAPKLQSLKTTKLEVPLRCLNLKTLVVDWAPRNIMQKIQQRIHPMYFNEMLKHVLPNLKHLDLSWCPWVNRLTTLGSAKNLEILILRNCNITSIVQELSQLDELRGLDISVGVELRNNRSFNGTYVNPTELFDTLINSLVKLESLNISGTNLDGCTSTNLPSCKVIGSSGYVVPTEVIKRNYNMPKTMYMHLRNLEANSLDDSFIDANELLQIQIRILGNLRHNDNYRDWALKSTLKLLEHLDKPQVSFDIELRSKLWLLVNRALYSQFVSKYLPIPESILSVVFQIYLKLLPVDEPVKDEGTRKEILRLGKYLQTLRTSSFVYLKTEALYFRLLHRISVEPSVCENFSRNGAVKSCIEFFKSLQLYLGYSLSASQASQIVQAVWKSIWHLMNASPVGTQHFLKYHGLNWIQAHLSWFKNDQRTKTELCNVYQDILKLLKQDADISGGKKTCHSDWKVLMNKIEYQINVKQ</sequence>
<dbReference type="PANTHER" id="PTHR12904">
    <property type="match status" value="1"/>
</dbReference>
<keyword evidence="3" id="KW-1185">Reference proteome</keyword>
<dbReference type="OrthoDB" id="550575at2759"/>
<dbReference type="InterPro" id="IPR051341">
    <property type="entry name" value="Zyg-11_UBL_adapter"/>
</dbReference>
<accession>A0A1D2N9Y6</accession>
<dbReference type="EMBL" id="LJIJ01000126">
    <property type="protein sequence ID" value="ODN02057.1"/>
    <property type="molecule type" value="Genomic_DNA"/>
</dbReference>
<dbReference type="SUPFAM" id="SSF52047">
    <property type="entry name" value="RNI-like"/>
    <property type="match status" value="1"/>
</dbReference>
<reference evidence="2 3" key="1">
    <citation type="journal article" date="2016" name="Genome Biol. Evol.">
        <title>Gene Family Evolution Reflects Adaptation to Soil Environmental Stressors in the Genome of the Collembolan Orchesella cincta.</title>
        <authorList>
            <person name="Faddeeva-Vakhrusheva A."/>
            <person name="Derks M.F."/>
            <person name="Anvar S.Y."/>
            <person name="Agamennone V."/>
            <person name="Suring W."/>
            <person name="Smit S."/>
            <person name="van Straalen N.M."/>
            <person name="Roelofs D."/>
        </authorList>
    </citation>
    <scope>NUCLEOTIDE SEQUENCE [LARGE SCALE GENOMIC DNA]</scope>
    <source>
        <tissue evidence="2">Mixed pool</tissue>
    </source>
</reference>
<evidence type="ECO:0000313" key="2">
    <source>
        <dbReference type="EMBL" id="ODN02057.1"/>
    </source>
</evidence>
<dbReference type="InterPro" id="IPR032675">
    <property type="entry name" value="LRR_dom_sf"/>
</dbReference>
<dbReference type="PANTHER" id="PTHR12904:SF23">
    <property type="entry name" value="PROTEIN ZER-1 HOMOLOG"/>
    <property type="match status" value="1"/>
</dbReference>